<organism evidence="2 3">
    <name type="scientific">Catenaria anguillulae PL171</name>
    <dbReference type="NCBI Taxonomy" id="765915"/>
    <lineage>
        <taxon>Eukaryota</taxon>
        <taxon>Fungi</taxon>
        <taxon>Fungi incertae sedis</taxon>
        <taxon>Blastocladiomycota</taxon>
        <taxon>Blastocladiomycetes</taxon>
        <taxon>Blastocladiales</taxon>
        <taxon>Catenariaceae</taxon>
        <taxon>Catenaria</taxon>
    </lineage>
</organism>
<evidence type="ECO:0000256" key="1">
    <source>
        <dbReference type="SAM" id="MobiDB-lite"/>
    </source>
</evidence>
<feature type="region of interest" description="Disordered" evidence="1">
    <location>
        <begin position="72"/>
        <end position="102"/>
    </location>
</feature>
<feature type="region of interest" description="Disordered" evidence="1">
    <location>
        <begin position="1"/>
        <end position="22"/>
    </location>
</feature>
<reference evidence="2 3" key="1">
    <citation type="submission" date="2016-07" db="EMBL/GenBank/DDBJ databases">
        <title>Pervasive Adenine N6-methylation of Active Genes in Fungi.</title>
        <authorList>
            <consortium name="DOE Joint Genome Institute"/>
            <person name="Mondo S.J."/>
            <person name="Dannebaum R.O."/>
            <person name="Kuo R.C."/>
            <person name="Labutti K."/>
            <person name="Haridas S."/>
            <person name="Kuo A."/>
            <person name="Salamov A."/>
            <person name="Ahrendt S.R."/>
            <person name="Lipzen A."/>
            <person name="Sullivan W."/>
            <person name="Andreopoulos W.B."/>
            <person name="Clum A."/>
            <person name="Lindquist E."/>
            <person name="Daum C."/>
            <person name="Ramamoorthy G.K."/>
            <person name="Gryganskyi A."/>
            <person name="Culley D."/>
            <person name="Magnuson J.K."/>
            <person name="James T.Y."/>
            <person name="O'Malley M.A."/>
            <person name="Stajich J.E."/>
            <person name="Spatafora J.W."/>
            <person name="Visel A."/>
            <person name="Grigoriev I.V."/>
        </authorList>
    </citation>
    <scope>NUCLEOTIDE SEQUENCE [LARGE SCALE GENOMIC DNA]</scope>
    <source>
        <strain evidence="2 3">PL171</strain>
    </source>
</reference>
<dbReference type="EMBL" id="MCFL01000008">
    <property type="protein sequence ID" value="ORZ38651.1"/>
    <property type="molecule type" value="Genomic_DNA"/>
</dbReference>
<feature type="compositionally biased region" description="Basic and acidic residues" evidence="1">
    <location>
        <begin position="11"/>
        <end position="22"/>
    </location>
</feature>
<accession>A0A1Y2HY33</accession>
<evidence type="ECO:0000313" key="3">
    <source>
        <dbReference type="Proteomes" id="UP000193411"/>
    </source>
</evidence>
<sequence length="170" mass="18384">MGTDLPFQQARQDKSPPQDRHYPRLCAMTRSSHHHPLVALRIVLALATEGSPVTQVYWTIMSLILTESSSMLPGQPAQRGADPRPSAATAATAQRPAGVTRHSTCMSRSRTCRQRAGPRCDWFVIWMGSRSSRLSSVTLGRVVELNAVAVSGMLSGVTVEEQVGSRDGGS</sequence>
<dbReference type="Proteomes" id="UP000193411">
    <property type="component" value="Unassembled WGS sequence"/>
</dbReference>
<comment type="caution">
    <text evidence="2">The sequence shown here is derived from an EMBL/GenBank/DDBJ whole genome shotgun (WGS) entry which is preliminary data.</text>
</comment>
<gene>
    <name evidence="2" type="ORF">BCR44DRAFT_1296418</name>
</gene>
<name>A0A1Y2HY33_9FUNG</name>
<dbReference type="AlphaFoldDB" id="A0A1Y2HY33"/>
<keyword evidence="3" id="KW-1185">Reference proteome</keyword>
<proteinExistence type="predicted"/>
<protein>
    <submittedName>
        <fullName evidence="2">Uncharacterized protein</fullName>
    </submittedName>
</protein>
<evidence type="ECO:0000313" key="2">
    <source>
        <dbReference type="EMBL" id="ORZ38651.1"/>
    </source>
</evidence>